<evidence type="ECO:0000313" key="2">
    <source>
        <dbReference type="EMBL" id="MBK5074073.1"/>
    </source>
</evidence>
<evidence type="ECO:0000313" key="4">
    <source>
        <dbReference type="Proteomes" id="UP000807542"/>
    </source>
</evidence>
<feature type="transmembrane region" description="Helical" evidence="1">
    <location>
        <begin position="97"/>
        <end position="118"/>
    </location>
</feature>
<dbReference type="AlphaFoldDB" id="A0A9D7FU93"/>
<organism evidence="3 4">
    <name type="scientific">Limnobaculum xujianqingii</name>
    <dbReference type="NCBI Taxonomy" id="2738837"/>
    <lineage>
        <taxon>Bacteria</taxon>
        <taxon>Pseudomonadati</taxon>
        <taxon>Pseudomonadota</taxon>
        <taxon>Gammaproteobacteria</taxon>
        <taxon>Enterobacterales</taxon>
        <taxon>Budviciaceae</taxon>
        <taxon>Limnobaculum</taxon>
    </lineage>
</organism>
<protein>
    <submittedName>
        <fullName evidence="3">Uncharacterized protein</fullName>
    </submittedName>
</protein>
<sequence>MWFLKLLFKKRFDTEFITRFFQTLSEHIPDVELVWKKGGSEVALSSASSAVIKQGKKVLYSQGSRFGWIDPFSAGEYRAELLKVAEQFQLGREKPNYWLSLVCVVAYLVIVSGAMGAAEEAVNLFYAGSVIAALLTSILMIFSYRANWSHNLRSLCTTLWILAMIAGAFSSVLLLPIIWTENRQQLARMYNSNRS</sequence>
<dbReference type="RefSeq" id="WP_228398721.1">
    <property type="nucleotide sequence ID" value="NZ_JADRCP010000003.1"/>
</dbReference>
<evidence type="ECO:0000256" key="1">
    <source>
        <dbReference type="SAM" id="Phobius"/>
    </source>
</evidence>
<dbReference type="Proteomes" id="UP001296969">
    <property type="component" value="Unassembled WGS sequence"/>
</dbReference>
<dbReference type="EMBL" id="JADRCQ010000003">
    <property type="protein sequence ID" value="MBK5074073.1"/>
    <property type="molecule type" value="Genomic_DNA"/>
</dbReference>
<feature type="transmembrane region" description="Helical" evidence="1">
    <location>
        <begin position="156"/>
        <end position="179"/>
    </location>
</feature>
<reference evidence="3 5" key="1">
    <citation type="submission" date="2020-11" db="EMBL/GenBank/DDBJ databases">
        <title>Insectihabitans protaetiae gen. nov. sp. nov. and Insectihabitans allomyrinae sp. nov., isolated from larvae of Protaetia brevitarsis seulensis and Allomyrina dichotoma, respectively.</title>
        <authorList>
            <person name="Lee S.D."/>
            <person name="Byeon Y.-S."/>
            <person name="Kim S.-M."/>
            <person name="Yang H.L."/>
            <person name="Kim I.S."/>
        </authorList>
    </citation>
    <scope>NUCLEOTIDE SEQUENCE</scope>
    <source>
        <strain evidence="3">CWB-B4</strain>
        <strain evidence="2 5">CWB-B43</strain>
    </source>
</reference>
<accession>A0A9D7FU93</accession>
<feature type="transmembrane region" description="Helical" evidence="1">
    <location>
        <begin position="124"/>
        <end position="144"/>
    </location>
</feature>
<evidence type="ECO:0000313" key="5">
    <source>
        <dbReference type="Proteomes" id="UP001296969"/>
    </source>
</evidence>
<comment type="caution">
    <text evidence="3">The sequence shown here is derived from an EMBL/GenBank/DDBJ whole genome shotgun (WGS) entry which is preliminary data.</text>
</comment>
<proteinExistence type="predicted"/>
<dbReference type="EMBL" id="JADRCP010000003">
    <property type="protein sequence ID" value="MBK5177033.1"/>
    <property type="molecule type" value="Genomic_DNA"/>
</dbReference>
<evidence type="ECO:0000313" key="3">
    <source>
        <dbReference type="EMBL" id="MBK5177033.1"/>
    </source>
</evidence>
<name>A0A9D7FU93_9GAMM</name>
<keyword evidence="5" id="KW-1185">Reference proteome</keyword>
<dbReference type="Proteomes" id="UP000807542">
    <property type="component" value="Unassembled WGS sequence"/>
</dbReference>
<keyword evidence="1" id="KW-0812">Transmembrane</keyword>
<keyword evidence="1" id="KW-0472">Membrane</keyword>
<gene>
    <name evidence="3" type="ORF">I2492_11970</name>
    <name evidence="2" type="ORF">I2493_13735</name>
</gene>
<keyword evidence="1" id="KW-1133">Transmembrane helix</keyword>